<dbReference type="STRING" id="224325.AF_0975"/>
<dbReference type="PANTHER" id="PTHR24095">
    <property type="entry name" value="ACETYL-COENZYME A SYNTHETASE"/>
    <property type="match status" value="1"/>
</dbReference>
<dbReference type="eggNOG" id="arCOG01529">
    <property type="taxonomic scope" value="Archaea"/>
</dbReference>
<dbReference type="Gene3D" id="3.40.50.12780">
    <property type="entry name" value="N-terminal domain of ligase-like"/>
    <property type="match status" value="1"/>
</dbReference>
<dbReference type="EMBL" id="AE000782">
    <property type="protein sequence ID" value="AAB90268.1"/>
    <property type="molecule type" value="Genomic_DNA"/>
</dbReference>
<accession>O29287</accession>
<evidence type="ECO:0000313" key="10">
    <source>
        <dbReference type="Proteomes" id="UP000002199"/>
    </source>
</evidence>
<dbReference type="InterPro" id="IPR020845">
    <property type="entry name" value="AMP-binding_CS"/>
</dbReference>
<dbReference type="Pfam" id="PF16177">
    <property type="entry name" value="ACAS_N"/>
    <property type="match status" value="1"/>
</dbReference>
<dbReference type="PaxDb" id="224325-AF_0975"/>
<evidence type="ECO:0000256" key="4">
    <source>
        <dbReference type="ARBA" id="ARBA00022741"/>
    </source>
</evidence>
<keyword evidence="5" id="KW-0067">ATP-binding</keyword>
<comment type="similarity">
    <text evidence="1">Belongs to the ATP-dependent AMP-binding enzyme family.</text>
</comment>
<sequence>MRKMGFIWHPPKELVEESNVKAFMDAEGFSDYKQMVEKSTDDIEWWWSKAVEWLNVEWFKPYEKVYDMSKGIEWTDWFVNGRVNAAYNALDRHRKKRNKLAFIWQGEDGEVRRYTYLELYREVNRLANALKAFGVGKGDVVALYLPMFPETVVTLFAAMKIGAIAMPIFSGYSSAAIQTRLADSDAKVVVTADASYRRGRAVPLKPELDKALEGTKVEKVVVVNRADTEVEMKEDRDVYWDEVKESSRCETVEMDPNDAALLLYTSGTTGKPKGVVLSHAGVILQSSKEIFFNMDLKPEDVFLWITDIGWMMGPWQIIGCQHLGGTHVLFEGAPDYPNTDRIWAMIEEFEITQLGGSATVYRLLKRYGDEAVKQHDLSSLKATGNTGEPIDHDTWMWLLKVVGEERCPIINLSGGTEIFGCFLLPSPAMPLKPTTLGYPGLGMDVDVFDDAGNSVRQQIGYLVCKKPAPSMTRGFWKDPERYIKTYWSRWKGVWYHGDWAYVDEDGFWFLFGRADDVIKVAGKRMGPAEIETIVNSIPAVQESACIGVPHELKGEVVWVFVTLKPGYEPSEELEKEIVDKIVKEFGKPFKPDRVVFVPDLPRTRSGKIMRRLIKAVVAKQELGDTSALENPDSLEKIKEVLG</sequence>
<evidence type="ECO:0000259" key="8">
    <source>
        <dbReference type="Pfam" id="PF16177"/>
    </source>
</evidence>
<proteinExistence type="inferred from homology"/>
<evidence type="ECO:0000259" key="7">
    <source>
        <dbReference type="Pfam" id="PF13193"/>
    </source>
</evidence>
<keyword evidence="3" id="KW-0436">Ligase</keyword>
<dbReference type="InterPro" id="IPR032387">
    <property type="entry name" value="ACAS_N"/>
</dbReference>
<gene>
    <name evidence="9" type="ordered locus">AF_0975</name>
</gene>
<protein>
    <recommendedName>
        <fullName evidence="2">acetate--CoA ligase</fullName>
        <ecNumber evidence="2">6.2.1.1</ecNumber>
    </recommendedName>
</protein>
<dbReference type="PIR" id="G69371">
    <property type="entry name" value="G69371"/>
</dbReference>
<dbReference type="GO" id="GO:0003987">
    <property type="term" value="F:acetate-CoA ligase activity"/>
    <property type="evidence" value="ECO:0007669"/>
    <property type="project" value="UniProtKB-EC"/>
</dbReference>
<name>O29287_ARCFU</name>
<dbReference type="AlphaFoldDB" id="O29287"/>
<feature type="domain" description="AMP-dependent synthetase/ligase" evidence="6">
    <location>
        <begin position="94"/>
        <end position="476"/>
    </location>
</feature>
<dbReference type="KEGG" id="afu:AF_0975"/>
<dbReference type="Pfam" id="PF00501">
    <property type="entry name" value="AMP-binding"/>
    <property type="match status" value="1"/>
</dbReference>
<dbReference type="Proteomes" id="UP000002199">
    <property type="component" value="Chromosome"/>
</dbReference>
<evidence type="ECO:0000256" key="3">
    <source>
        <dbReference type="ARBA" id="ARBA00022598"/>
    </source>
</evidence>
<feature type="domain" description="AMP-binding enzyme C-terminal" evidence="7">
    <location>
        <begin position="529"/>
        <end position="607"/>
    </location>
</feature>
<dbReference type="Pfam" id="PF13193">
    <property type="entry name" value="AMP-binding_C"/>
    <property type="match status" value="1"/>
</dbReference>
<feature type="domain" description="Acetyl-coenzyme A synthetase N-terminal" evidence="8">
    <location>
        <begin position="32"/>
        <end position="89"/>
    </location>
</feature>
<reference evidence="9 10" key="1">
    <citation type="journal article" date="1997" name="Nature">
        <title>The complete genome sequence of the hyperthermophilic, sulphate-reducing archaeon Archaeoglobus fulgidus.</title>
        <authorList>
            <person name="Klenk H.P."/>
            <person name="Clayton R.A."/>
            <person name="Tomb J."/>
            <person name="White O."/>
            <person name="Nelson K.E."/>
            <person name="Ketchum K.A."/>
            <person name="Dodson R.J."/>
            <person name="Gwinn M."/>
            <person name="Hickey E.K."/>
            <person name="Peterson J.D."/>
            <person name="Richardson D.L."/>
            <person name="Kerlavage A.R."/>
            <person name="Graham D.E."/>
            <person name="Kyrpides N.C."/>
            <person name="Fleischmann R.D."/>
            <person name="Quackenbush J."/>
            <person name="Lee N.H."/>
            <person name="Sutton G.G."/>
            <person name="Gill S."/>
            <person name="Kirkness E.F."/>
            <person name="Dougherty B.A."/>
            <person name="McKenney K."/>
            <person name="Adams M.D."/>
            <person name="Loftus B."/>
            <person name="Peterson S."/>
            <person name="Reich C.I."/>
            <person name="McNeil L.K."/>
            <person name="Badger J.H."/>
            <person name="Glodek A."/>
            <person name="Zhou L."/>
            <person name="Overbeek R."/>
            <person name="Gocayne J.D."/>
            <person name="Weidman J.F."/>
            <person name="McDonald L."/>
            <person name="Utterback T."/>
            <person name="Cotton M.D."/>
            <person name="Spriggs T."/>
            <person name="Artiach P."/>
            <person name="Kaine B.P."/>
            <person name="Sykes S.M."/>
            <person name="Sadow P.W."/>
            <person name="D'Andrea K.P."/>
            <person name="Bowman C."/>
            <person name="Fujii C."/>
            <person name="Garland S.A."/>
            <person name="Mason T.M."/>
            <person name="Olsen G.J."/>
            <person name="Fraser C.M."/>
            <person name="Smith H.O."/>
            <person name="Woese C.R."/>
            <person name="Venter J.C."/>
        </authorList>
    </citation>
    <scope>NUCLEOTIDE SEQUENCE [LARGE SCALE GENOMIC DNA]</scope>
    <source>
        <strain evidence="10">ATCC 49558 / DSM 4304 / JCM 9628 / NBRC 100126 / VC-16</strain>
    </source>
</reference>
<dbReference type="PhylomeDB" id="O29287"/>
<dbReference type="InterPro" id="IPR042099">
    <property type="entry name" value="ANL_N_sf"/>
</dbReference>
<evidence type="ECO:0000256" key="2">
    <source>
        <dbReference type="ARBA" id="ARBA00013275"/>
    </source>
</evidence>
<dbReference type="GO" id="GO:0005524">
    <property type="term" value="F:ATP binding"/>
    <property type="evidence" value="ECO:0007669"/>
    <property type="project" value="UniProtKB-KW"/>
</dbReference>
<dbReference type="EC" id="6.2.1.1" evidence="2"/>
<dbReference type="InterPro" id="IPR000873">
    <property type="entry name" value="AMP-dep_synth/lig_dom"/>
</dbReference>
<dbReference type="InterPro" id="IPR025110">
    <property type="entry name" value="AMP-bd_C"/>
</dbReference>
<evidence type="ECO:0000259" key="6">
    <source>
        <dbReference type="Pfam" id="PF00501"/>
    </source>
</evidence>
<evidence type="ECO:0000256" key="1">
    <source>
        <dbReference type="ARBA" id="ARBA00006432"/>
    </source>
</evidence>
<dbReference type="HOGENOM" id="CLU_000022_3_6_2"/>
<dbReference type="EnsemblBacteria" id="AAB90268">
    <property type="protein sequence ID" value="AAB90268"/>
    <property type="gene ID" value="AF_0975"/>
</dbReference>
<keyword evidence="4" id="KW-0547">Nucleotide-binding</keyword>
<organism evidence="9 10">
    <name type="scientific">Archaeoglobus fulgidus (strain ATCC 49558 / DSM 4304 / JCM 9628 / NBRC 100126 / VC-16)</name>
    <dbReference type="NCBI Taxonomy" id="224325"/>
    <lineage>
        <taxon>Archaea</taxon>
        <taxon>Methanobacteriati</taxon>
        <taxon>Methanobacteriota</taxon>
        <taxon>Archaeoglobi</taxon>
        <taxon>Archaeoglobales</taxon>
        <taxon>Archaeoglobaceae</taxon>
        <taxon>Archaeoglobus</taxon>
    </lineage>
</organism>
<dbReference type="Gene3D" id="3.30.300.30">
    <property type="match status" value="1"/>
</dbReference>
<evidence type="ECO:0000256" key="5">
    <source>
        <dbReference type="ARBA" id="ARBA00022840"/>
    </source>
</evidence>
<dbReference type="GO" id="GO:0006085">
    <property type="term" value="P:acetyl-CoA biosynthetic process"/>
    <property type="evidence" value="ECO:0007669"/>
    <property type="project" value="TreeGrafter"/>
</dbReference>
<dbReference type="SUPFAM" id="SSF56801">
    <property type="entry name" value="Acetyl-CoA synthetase-like"/>
    <property type="match status" value="1"/>
</dbReference>
<dbReference type="InterPro" id="IPR045851">
    <property type="entry name" value="AMP-bd_C_sf"/>
</dbReference>
<evidence type="ECO:0000313" key="9">
    <source>
        <dbReference type="EMBL" id="AAB90268.1"/>
    </source>
</evidence>
<dbReference type="PROSITE" id="PS00455">
    <property type="entry name" value="AMP_BINDING"/>
    <property type="match status" value="1"/>
</dbReference>
<keyword evidence="10" id="KW-1185">Reference proteome</keyword>
<dbReference type="PANTHER" id="PTHR24095:SF14">
    <property type="entry name" value="ACETYL-COENZYME A SYNTHETASE 1"/>
    <property type="match status" value="1"/>
</dbReference>